<protein>
    <recommendedName>
        <fullName evidence="3">Toxin-antitoxin system HicB family antitoxin</fullName>
    </recommendedName>
</protein>
<dbReference type="Proteomes" id="UP001596103">
    <property type="component" value="Unassembled WGS sequence"/>
</dbReference>
<organism evidence="1 2">
    <name type="scientific">Paraburkholderia denitrificans</name>
    <dbReference type="NCBI Taxonomy" id="694025"/>
    <lineage>
        <taxon>Bacteria</taxon>
        <taxon>Pseudomonadati</taxon>
        <taxon>Pseudomonadota</taxon>
        <taxon>Betaproteobacteria</taxon>
        <taxon>Burkholderiales</taxon>
        <taxon>Burkholderiaceae</taxon>
        <taxon>Paraburkholderia</taxon>
    </lineage>
</organism>
<accession>A0ABW0JFS6</accession>
<sequence>MEGSPNPQNKIEVTLLLHPHDHHRALSIAKAANLAERDFFALAIHLGASQILQSANTR</sequence>
<evidence type="ECO:0008006" key="3">
    <source>
        <dbReference type="Google" id="ProtNLM"/>
    </source>
</evidence>
<dbReference type="EMBL" id="JBHSMP010000038">
    <property type="protein sequence ID" value="MFC5431800.1"/>
    <property type="molecule type" value="Genomic_DNA"/>
</dbReference>
<name>A0ABW0JFS6_9BURK</name>
<gene>
    <name evidence="1" type="ORF">ACFPTO_23835</name>
</gene>
<evidence type="ECO:0000313" key="2">
    <source>
        <dbReference type="Proteomes" id="UP001596103"/>
    </source>
</evidence>
<proteinExistence type="predicted"/>
<keyword evidence="2" id="KW-1185">Reference proteome</keyword>
<evidence type="ECO:0000313" key="1">
    <source>
        <dbReference type="EMBL" id="MFC5431800.1"/>
    </source>
</evidence>
<dbReference type="RefSeq" id="WP_377715311.1">
    <property type="nucleotide sequence ID" value="NZ_JBHSMP010000038.1"/>
</dbReference>
<comment type="caution">
    <text evidence="1">The sequence shown here is derived from an EMBL/GenBank/DDBJ whole genome shotgun (WGS) entry which is preliminary data.</text>
</comment>
<reference evidence="2" key="1">
    <citation type="journal article" date="2019" name="Int. J. Syst. Evol. Microbiol.">
        <title>The Global Catalogue of Microorganisms (GCM) 10K type strain sequencing project: providing services to taxonomists for standard genome sequencing and annotation.</title>
        <authorList>
            <consortium name="The Broad Institute Genomics Platform"/>
            <consortium name="The Broad Institute Genome Sequencing Center for Infectious Disease"/>
            <person name="Wu L."/>
            <person name="Ma J."/>
        </authorList>
    </citation>
    <scope>NUCLEOTIDE SEQUENCE [LARGE SCALE GENOMIC DNA]</scope>
    <source>
        <strain evidence="2">CCUG 56042</strain>
    </source>
</reference>